<name>A0A139HNZ9_9PEZI</name>
<dbReference type="EMBL" id="LFZN01000023">
    <property type="protein sequence ID" value="KXT04178.1"/>
    <property type="molecule type" value="Genomic_DNA"/>
</dbReference>
<comment type="caution">
    <text evidence="1">The sequence shown here is derived from an EMBL/GenBank/DDBJ whole genome shotgun (WGS) entry which is preliminary data.</text>
</comment>
<reference evidence="1 2" key="1">
    <citation type="submission" date="2015-07" db="EMBL/GenBank/DDBJ databases">
        <title>Comparative genomics of the Sigatoka disease complex on banana suggests a link between parallel evolutionary changes in Pseudocercospora fijiensis and Pseudocercospora eumusae and increased virulence on the banana host.</title>
        <authorList>
            <person name="Chang T.-C."/>
            <person name="Salvucci A."/>
            <person name="Crous P.W."/>
            <person name="Stergiopoulos I."/>
        </authorList>
    </citation>
    <scope>NUCLEOTIDE SEQUENCE [LARGE SCALE GENOMIC DNA]</scope>
    <source>
        <strain evidence="1 2">CBS 114824</strain>
    </source>
</reference>
<keyword evidence="2" id="KW-1185">Reference proteome</keyword>
<sequence>MLALDYVKACEGRGERAQLVIDRISAQGPWDESSDPLSLRGAPSLPMPVEVSDKDSLAPFFEHLRKDGTHEAAGDGAAGLEPYYETNLFEFKKVVLYADGRVDLCKIVSGPRNIGDLMDSLRSNHSAKHFLLGNNIIGPTGAKAIADFIREKPD</sequence>
<organism evidence="1 2">
    <name type="scientific">Pseudocercospora eumusae</name>
    <dbReference type="NCBI Taxonomy" id="321146"/>
    <lineage>
        <taxon>Eukaryota</taxon>
        <taxon>Fungi</taxon>
        <taxon>Dikarya</taxon>
        <taxon>Ascomycota</taxon>
        <taxon>Pezizomycotina</taxon>
        <taxon>Dothideomycetes</taxon>
        <taxon>Dothideomycetidae</taxon>
        <taxon>Mycosphaerellales</taxon>
        <taxon>Mycosphaerellaceae</taxon>
        <taxon>Pseudocercospora</taxon>
    </lineage>
</organism>
<dbReference type="STRING" id="321146.A0A139HNZ9"/>
<dbReference type="Proteomes" id="UP000070133">
    <property type="component" value="Unassembled WGS sequence"/>
</dbReference>
<evidence type="ECO:0000313" key="2">
    <source>
        <dbReference type="Proteomes" id="UP000070133"/>
    </source>
</evidence>
<accession>A0A139HNZ9</accession>
<dbReference type="OrthoDB" id="333024at2759"/>
<proteinExistence type="predicted"/>
<evidence type="ECO:0000313" key="1">
    <source>
        <dbReference type="EMBL" id="KXT04178.1"/>
    </source>
</evidence>
<gene>
    <name evidence="1" type="ORF">AC578_57</name>
</gene>
<protein>
    <submittedName>
        <fullName evidence="1">Uncharacterized protein</fullName>
    </submittedName>
</protein>
<dbReference type="AlphaFoldDB" id="A0A139HNZ9"/>